<gene>
    <name evidence="2" type="ORF">H8S62_08295</name>
</gene>
<dbReference type="CDD" id="cd06583">
    <property type="entry name" value="PGRP"/>
    <property type="match status" value="1"/>
</dbReference>
<evidence type="ECO:0000313" key="3">
    <source>
        <dbReference type="Proteomes" id="UP000607645"/>
    </source>
</evidence>
<dbReference type="InterPro" id="IPR036505">
    <property type="entry name" value="Amidase/PGRP_sf"/>
</dbReference>
<dbReference type="Pfam" id="PF01510">
    <property type="entry name" value="Amidase_2"/>
    <property type="match status" value="1"/>
</dbReference>
<protein>
    <submittedName>
        <fullName evidence="2">N-acetylmuramoyl-L-alanine amidase</fullName>
    </submittedName>
</protein>
<dbReference type="RefSeq" id="WP_186918994.1">
    <property type="nucleotide sequence ID" value="NZ_JACOPQ010000005.1"/>
</dbReference>
<dbReference type="Proteomes" id="UP000607645">
    <property type="component" value="Unassembled WGS sequence"/>
</dbReference>
<dbReference type="EMBL" id="JACOPQ010000005">
    <property type="protein sequence ID" value="MBC5737014.1"/>
    <property type="molecule type" value="Genomic_DNA"/>
</dbReference>
<keyword evidence="3" id="KW-1185">Reference proteome</keyword>
<dbReference type="InterPro" id="IPR002502">
    <property type="entry name" value="Amidase_domain"/>
</dbReference>
<dbReference type="SMART" id="SM00644">
    <property type="entry name" value="Ami_2"/>
    <property type="match status" value="1"/>
</dbReference>
<evidence type="ECO:0000259" key="1">
    <source>
        <dbReference type="SMART" id="SM00644"/>
    </source>
</evidence>
<organism evidence="2 3">
    <name type="scientific">Lawsonibacter faecis</name>
    <dbReference type="NCBI Taxonomy" id="2763052"/>
    <lineage>
        <taxon>Bacteria</taxon>
        <taxon>Bacillati</taxon>
        <taxon>Bacillota</taxon>
        <taxon>Clostridia</taxon>
        <taxon>Eubacteriales</taxon>
        <taxon>Oscillospiraceae</taxon>
        <taxon>Lawsonibacter</taxon>
    </lineage>
</organism>
<feature type="domain" description="N-acetylmuramoyl-L-alanine amidase" evidence="1">
    <location>
        <begin position="10"/>
        <end position="166"/>
    </location>
</feature>
<proteinExistence type="predicted"/>
<accession>A0A8J6MD22</accession>
<dbReference type="GO" id="GO:0009253">
    <property type="term" value="P:peptidoglycan catabolic process"/>
    <property type="evidence" value="ECO:0007669"/>
    <property type="project" value="InterPro"/>
</dbReference>
<dbReference type="AlphaFoldDB" id="A0A8J6MD22"/>
<evidence type="ECO:0000313" key="2">
    <source>
        <dbReference type="EMBL" id="MBC5737014.1"/>
    </source>
</evidence>
<dbReference type="SUPFAM" id="SSF55846">
    <property type="entry name" value="N-acetylmuramoyl-L-alanine amidase-like"/>
    <property type="match status" value="1"/>
</dbReference>
<comment type="caution">
    <text evidence="2">The sequence shown here is derived from an EMBL/GenBank/DDBJ whole genome shotgun (WGS) entry which is preliminary data.</text>
</comment>
<name>A0A8J6MD22_9FIRM</name>
<dbReference type="Gene3D" id="3.40.80.10">
    <property type="entry name" value="Peptidoglycan recognition protein-like"/>
    <property type="match status" value="1"/>
</dbReference>
<reference evidence="2" key="1">
    <citation type="submission" date="2020-08" db="EMBL/GenBank/DDBJ databases">
        <title>Genome public.</title>
        <authorList>
            <person name="Liu C."/>
            <person name="Sun Q."/>
        </authorList>
    </citation>
    <scope>NUCLEOTIDE SEQUENCE</scope>
    <source>
        <strain evidence="2">NSJ-52</strain>
    </source>
</reference>
<sequence>MKLTEHILTGNDCWKAGRTIVPKGVMVHSPGVAQDDVNVFLKAWDQPGAERCVHAFVTREGAVQTLPWNWRGWHAGVPAEGGVSANNTHISFEMLEPDGHAYQGAVMVGYDVKKNAEYFAAVYRNAVELTAMLCAAYHLDPAAPGVVISHAEGHVLGVASNHADVGQWFPKHGKSMDDFRADVARVMEGGSAELTQAEFGRMFRAALADWESEQGAGKASPWAVEAWEKAVRAGVFDGARPRSPLSREQAALVLDRLGLLEK</sequence>
<dbReference type="GO" id="GO:0008745">
    <property type="term" value="F:N-acetylmuramoyl-L-alanine amidase activity"/>
    <property type="evidence" value="ECO:0007669"/>
    <property type="project" value="InterPro"/>
</dbReference>